<comment type="caution">
    <text evidence="1">The sequence shown here is derived from an EMBL/GenBank/DDBJ whole genome shotgun (WGS) entry which is preliminary data.</text>
</comment>
<evidence type="ECO:0000313" key="2">
    <source>
        <dbReference type="Proteomes" id="UP000499080"/>
    </source>
</evidence>
<dbReference type="Proteomes" id="UP000499080">
    <property type="component" value="Unassembled WGS sequence"/>
</dbReference>
<organism evidence="1 2">
    <name type="scientific">Araneus ventricosus</name>
    <name type="common">Orbweaver spider</name>
    <name type="synonym">Epeira ventricosa</name>
    <dbReference type="NCBI Taxonomy" id="182803"/>
    <lineage>
        <taxon>Eukaryota</taxon>
        <taxon>Metazoa</taxon>
        <taxon>Ecdysozoa</taxon>
        <taxon>Arthropoda</taxon>
        <taxon>Chelicerata</taxon>
        <taxon>Arachnida</taxon>
        <taxon>Araneae</taxon>
        <taxon>Araneomorphae</taxon>
        <taxon>Entelegynae</taxon>
        <taxon>Araneoidea</taxon>
        <taxon>Araneidae</taxon>
        <taxon>Araneus</taxon>
    </lineage>
</organism>
<accession>A0A4Y2UK14</accession>
<dbReference type="AlphaFoldDB" id="A0A4Y2UK14"/>
<evidence type="ECO:0000313" key="1">
    <source>
        <dbReference type="EMBL" id="GBO11996.1"/>
    </source>
</evidence>
<gene>
    <name evidence="1" type="ORF">AVEN_46823_1</name>
</gene>
<reference evidence="1 2" key="1">
    <citation type="journal article" date="2019" name="Sci. Rep.">
        <title>Orb-weaving spider Araneus ventricosus genome elucidates the spidroin gene catalogue.</title>
        <authorList>
            <person name="Kono N."/>
            <person name="Nakamura H."/>
            <person name="Ohtoshi R."/>
            <person name="Moran D.A.P."/>
            <person name="Shinohara A."/>
            <person name="Yoshida Y."/>
            <person name="Fujiwara M."/>
            <person name="Mori M."/>
            <person name="Tomita M."/>
            <person name="Arakawa K."/>
        </authorList>
    </citation>
    <scope>NUCLEOTIDE SEQUENCE [LARGE SCALE GENOMIC DNA]</scope>
</reference>
<protein>
    <submittedName>
        <fullName evidence="1">Uncharacterized protein</fullName>
    </submittedName>
</protein>
<proteinExistence type="predicted"/>
<keyword evidence="2" id="KW-1185">Reference proteome</keyword>
<dbReference type="EMBL" id="BGPR01036684">
    <property type="protein sequence ID" value="GBO11996.1"/>
    <property type="molecule type" value="Genomic_DNA"/>
</dbReference>
<name>A0A4Y2UK14_ARAVE</name>
<sequence>IEYLWSLLRRGGEKPDFDAMLAKMTPEEKVELRKLWVEVTHHQER</sequence>
<feature type="non-terminal residue" evidence="1">
    <location>
        <position position="1"/>
    </location>
</feature>